<evidence type="ECO:0000313" key="3">
    <source>
        <dbReference type="Proteomes" id="UP001208938"/>
    </source>
</evidence>
<dbReference type="NCBIfam" id="TIGR03162">
    <property type="entry name" value="ribazole_cobC"/>
    <property type="match status" value="1"/>
</dbReference>
<protein>
    <recommendedName>
        <fullName evidence="1">Alpha-ribazole phosphatase</fullName>
        <ecNumber evidence="1">3.1.3.73</ecNumber>
    </recommendedName>
</protein>
<dbReference type="InterPro" id="IPR013078">
    <property type="entry name" value="His_Pase_superF_clade-1"/>
</dbReference>
<proteinExistence type="predicted"/>
<dbReference type="SMART" id="SM00855">
    <property type="entry name" value="PGAM"/>
    <property type="match status" value="1"/>
</dbReference>
<name>A0ABT3GYV4_9RHOB</name>
<evidence type="ECO:0000313" key="2">
    <source>
        <dbReference type="EMBL" id="MCW1932707.1"/>
    </source>
</evidence>
<sequence length="173" mass="18976">MALILLRHTRPERAEGTCYGRTDMQLDDSFAAEAARIAAELPDVTRILSSPLSRCHRLAQAVAQTRGLPVELDERLIEMDFGAWENTPWDAIPRDQLDDWMRDFLGARPHGGESVQQLYDRVAAALSDAAQGPGPALVVTHAGVIKAAKTARGDENGWQSDIAFGGWVQVDWA</sequence>
<dbReference type="InterPro" id="IPR050275">
    <property type="entry name" value="PGM_Phosphatase"/>
</dbReference>
<gene>
    <name evidence="2" type="primary">cobC</name>
    <name evidence="2" type="ORF">OKW52_10675</name>
</gene>
<dbReference type="Gene3D" id="3.40.50.1240">
    <property type="entry name" value="Phosphoglycerate mutase-like"/>
    <property type="match status" value="1"/>
</dbReference>
<accession>A0ABT3GYV4</accession>
<keyword evidence="3" id="KW-1185">Reference proteome</keyword>
<comment type="caution">
    <text evidence="2">The sequence shown here is derived from an EMBL/GenBank/DDBJ whole genome shotgun (WGS) entry which is preliminary data.</text>
</comment>
<dbReference type="CDD" id="cd07067">
    <property type="entry name" value="HP_PGM_like"/>
    <property type="match status" value="1"/>
</dbReference>
<dbReference type="InterPro" id="IPR017578">
    <property type="entry name" value="Ribazole_CobC"/>
</dbReference>
<dbReference type="PANTHER" id="PTHR48100:SF1">
    <property type="entry name" value="HISTIDINE PHOSPHATASE FAMILY PROTEIN-RELATED"/>
    <property type="match status" value="1"/>
</dbReference>
<dbReference type="SUPFAM" id="SSF53254">
    <property type="entry name" value="Phosphoglycerate mutase-like"/>
    <property type="match status" value="1"/>
</dbReference>
<dbReference type="RefSeq" id="WP_264505687.1">
    <property type="nucleotide sequence ID" value="NZ_JAPDFL010000001.1"/>
</dbReference>
<dbReference type="Proteomes" id="UP001208938">
    <property type="component" value="Unassembled WGS sequence"/>
</dbReference>
<organism evidence="2 3">
    <name type="scientific">Pararhodobacter zhoushanensis</name>
    <dbReference type="NCBI Taxonomy" id="2479545"/>
    <lineage>
        <taxon>Bacteria</taxon>
        <taxon>Pseudomonadati</taxon>
        <taxon>Pseudomonadota</taxon>
        <taxon>Alphaproteobacteria</taxon>
        <taxon>Rhodobacterales</taxon>
        <taxon>Paracoccaceae</taxon>
        <taxon>Pararhodobacter</taxon>
    </lineage>
</organism>
<dbReference type="Pfam" id="PF00300">
    <property type="entry name" value="His_Phos_1"/>
    <property type="match status" value="1"/>
</dbReference>
<evidence type="ECO:0000256" key="1">
    <source>
        <dbReference type="NCBIfam" id="TIGR03162"/>
    </source>
</evidence>
<dbReference type="InterPro" id="IPR029033">
    <property type="entry name" value="His_PPase_superfam"/>
</dbReference>
<reference evidence="2 3" key="1">
    <citation type="submission" date="2022-10" db="EMBL/GenBank/DDBJ databases">
        <title>Pararhodobacter sp. nov., isolated from marine algae.</title>
        <authorList>
            <person name="Choi B.J."/>
            <person name="Kim J.M."/>
            <person name="Lee J.K."/>
            <person name="Choi D.G."/>
            <person name="Jeon C.O."/>
        </authorList>
    </citation>
    <scope>NUCLEOTIDE SEQUENCE [LARGE SCALE GENOMIC DNA]</scope>
    <source>
        <strain evidence="2 3">ZQ420</strain>
    </source>
</reference>
<dbReference type="PANTHER" id="PTHR48100">
    <property type="entry name" value="BROAD-SPECIFICITY PHOSPHATASE YOR283W-RELATED"/>
    <property type="match status" value="1"/>
</dbReference>
<dbReference type="EMBL" id="JAPDFL010000001">
    <property type="protein sequence ID" value="MCW1932707.1"/>
    <property type="molecule type" value="Genomic_DNA"/>
</dbReference>
<dbReference type="EC" id="3.1.3.73" evidence="1"/>